<evidence type="ECO:0000256" key="2">
    <source>
        <dbReference type="PROSITE-ProRule" id="PRU00169"/>
    </source>
</evidence>
<dbReference type="GO" id="GO:0006355">
    <property type="term" value="P:regulation of DNA-templated transcription"/>
    <property type="evidence" value="ECO:0007669"/>
    <property type="project" value="TreeGrafter"/>
</dbReference>
<dbReference type="InterPro" id="IPR011006">
    <property type="entry name" value="CheY-like_superfamily"/>
</dbReference>
<proteinExistence type="predicted"/>
<dbReference type="InterPro" id="IPR007492">
    <property type="entry name" value="LytTR_DNA-bd_dom"/>
</dbReference>
<dbReference type="GO" id="GO:0000976">
    <property type="term" value="F:transcription cis-regulatory region binding"/>
    <property type="evidence" value="ECO:0007669"/>
    <property type="project" value="TreeGrafter"/>
</dbReference>
<reference evidence="5 6" key="1">
    <citation type="submission" date="2015-04" db="EMBL/GenBank/DDBJ databases">
        <title>Whole genome shotgun sequence of Flavihumibacter petaseus NBRC 106054.</title>
        <authorList>
            <person name="Miyazawa S."/>
            <person name="Hosoyama A."/>
            <person name="Hashimoto M."/>
            <person name="Noguchi M."/>
            <person name="Tsuchikane K."/>
            <person name="Ohji S."/>
            <person name="Yamazoe A."/>
            <person name="Ichikawa N."/>
            <person name="Kimura A."/>
            <person name="Fujita N."/>
        </authorList>
    </citation>
    <scope>NUCLEOTIDE SEQUENCE [LARGE SCALE GENOMIC DNA]</scope>
    <source>
        <strain evidence="5 6">NBRC 106054</strain>
    </source>
</reference>
<dbReference type="GO" id="GO:0032993">
    <property type="term" value="C:protein-DNA complex"/>
    <property type="evidence" value="ECO:0007669"/>
    <property type="project" value="TreeGrafter"/>
</dbReference>
<gene>
    <name evidence="5" type="ORF">FPE01S_04_01680</name>
</gene>
<dbReference type="GO" id="GO:0005829">
    <property type="term" value="C:cytosol"/>
    <property type="evidence" value="ECO:0007669"/>
    <property type="project" value="TreeGrafter"/>
</dbReference>
<feature type="domain" description="Response regulatory" evidence="3">
    <location>
        <begin position="6"/>
        <end position="117"/>
    </location>
</feature>
<sequence>MEQLLSCLIVEDEPIARDIVAGYLQHHPQVRLAGSCANAIEARNFILKEKVDILLLDINMPVLDGLSFLRSLRQPPEIIFTTAYKEHAVAAFELEAVDYLLKPFSLERFLVAIDKAVSACRQTGTSIDKTQQKDEEKELFLRTDGKIFRIDLSCLIYAEANGNYTRLVESGQVLMPAMTFSALEAMLPAERFVRIHRSFLVNKAFIRQVEGNVVYAGKFELPIGSSYKEAFLRALGM</sequence>
<dbReference type="STRING" id="1220578.FPE01S_04_01680"/>
<dbReference type="InterPro" id="IPR039420">
    <property type="entry name" value="WalR-like"/>
</dbReference>
<dbReference type="PANTHER" id="PTHR48111">
    <property type="entry name" value="REGULATOR OF RPOS"/>
    <property type="match status" value="1"/>
</dbReference>
<organism evidence="5 6">
    <name type="scientific">Flavihumibacter petaseus NBRC 106054</name>
    <dbReference type="NCBI Taxonomy" id="1220578"/>
    <lineage>
        <taxon>Bacteria</taxon>
        <taxon>Pseudomonadati</taxon>
        <taxon>Bacteroidota</taxon>
        <taxon>Chitinophagia</taxon>
        <taxon>Chitinophagales</taxon>
        <taxon>Chitinophagaceae</taxon>
        <taxon>Flavihumibacter</taxon>
    </lineage>
</organism>
<dbReference type="SUPFAM" id="SSF52172">
    <property type="entry name" value="CheY-like"/>
    <property type="match status" value="1"/>
</dbReference>
<dbReference type="Gene3D" id="3.40.50.2300">
    <property type="match status" value="1"/>
</dbReference>
<keyword evidence="1" id="KW-0238">DNA-binding</keyword>
<evidence type="ECO:0000259" key="4">
    <source>
        <dbReference type="PROSITE" id="PS50930"/>
    </source>
</evidence>
<dbReference type="PROSITE" id="PS50110">
    <property type="entry name" value="RESPONSE_REGULATORY"/>
    <property type="match status" value="1"/>
</dbReference>
<dbReference type="SMART" id="SM00448">
    <property type="entry name" value="REC"/>
    <property type="match status" value="1"/>
</dbReference>
<evidence type="ECO:0000313" key="5">
    <source>
        <dbReference type="EMBL" id="GAO44925.1"/>
    </source>
</evidence>
<name>A0A0E9N6F6_9BACT</name>
<dbReference type="RefSeq" id="WP_046370917.1">
    <property type="nucleotide sequence ID" value="NZ_BBWV01000004.1"/>
</dbReference>
<dbReference type="PANTHER" id="PTHR48111:SF17">
    <property type="entry name" value="TRANSCRIPTIONAL REGULATORY PROTEIN YPDB"/>
    <property type="match status" value="1"/>
</dbReference>
<evidence type="ECO:0000256" key="1">
    <source>
        <dbReference type="ARBA" id="ARBA00023125"/>
    </source>
</evidence>
<dbReference type="PROSITE" id="PS50930">
    <property type="entry name" value="HTH_LYTTR"/>
    <property type="match status" value="1"/>
</dbReference>
<dbReference type="SMART" id="SM00850">
    <property type="entry name" value="LytTR"/>
    <property type="match status" value="1"/>
</dbReference>
<dbReference type="Proteomes" id="UP000033121">
    <property type="component" value="Unassembled WGS sequence"/>
</dbReference>
<accession>A0A0E9N6F6</accession>
<dbReference type="InterPro" id="IPR001789">
    <property type="entry name" value="Sig_transdc_resp-reg_receiver"/>
</dbReference>
<dbReference type="EMBL" id="BBWV01000004">
    <property type="protein sequence ID" value="GAO44925.1"/>
    <property type="molecule type" value="Genomic_DNA"/>
</dbReference>
<dbReference type="GO" id="GO:0000156">
    <property type="term" value="F:phosphorelay response regulator activity"/>
    <property type="evidence" value="ECO:0007669"/>
    <property type="project" value="TreeGrafter"/>
</dbReference>
<comment type="caution">
    <text evidence="5">The sequence shown here is derived from an EMBL/GenBank/DDBJ whole genome shotgun (WGS) entry which is preliminary data.</text>
</comment>
<keyword evidence="2" id="KW-0597">Phosphoprotein</keyword>
<dbReference type="Pfam" id="PF04397">
    <property type="entry name" value="LytTR"/>
    <property type="match status" value="1"/>
</dbReference>
<dbReference type="OrthoDB" id="9787344at2"/>
<feature type="modified residue" description="4-aspartylphosphate" evidence="2">
    <location>
        <position position="57"/>
    </location>
</feature>
<protein>
    <submittedName>
        <fullName evidence="5">Putative two-component response regulator</fullName>
    </submittedName>
</protein>
<dbReference type="AlphaFoldDB" id="A0A0E9N6F6"/>
<keyword evidence="6" id="KW-1185">Reference proteome</keyword>
<dbReference type="Gene3D" id="2.40.50.1020">
    <property type="entry name" value="LytTr DNA-binding domain"/>
    <property type="match status" value="1"/>
</dbReference>
<evidence type="ECO:0000259" key="3">
    <source>
        <dbReference type="PROSITE" id="PS50110"/>
    </source>
</evidence>
<dbReference type="Pfam" id="PF00072">
    <property type="entry name" value="Response_reg"/>
    <property type="match status" value="1"/>
</dbReference>
<feature type="domain" description="HTH LytTR-type" evidence="4">
    <location>
        <begin position="139"/>
        <end position="210"/>
    </location>
</feature>
<evidence type="ECO:0000313" key="6">
    <source>
        <dbReference type="Proteomes" id="UP000033121"/>
    </source>
</evidence>